<evidence type="ECO:0000313" key="6">
    <source>
        <dbReference type="EMBL" id="GAA1281428.1"/>
    </source>
</evidence>
<keyword evidence="1" id="KW-0805">Transcription regulation</keyword>
<organism evidence="6 7">
    <name type="scientific">Streptomyces javensis</name>
    <dbReference type="NCBI Taxonomy" id="114698"/>
    <lineage>
        <taxon>Bacteria</taxon>
        <taxon>Bacillati</taxon>
        <taxon>Actinomycetota</taxon>
        <taxon>Actinomycetes</taxon>
        <taxon>Kitasatosporales</taxon>
        <taxon>Streptomycetaceae</taxon>
        <taxon>Streptomyces</taxon>
        <taxon>Streptomyces violaceusniger group</taxon>
    </lineage>
</organism>
<dbReference type="SUPFAM" id="SSF47413">
    <property type="entry name" value="lambda repressor-like DNA-binding domains"/>
    <property type="match status" value="1"/>
</dbReference>
<dbReference type="SMART" id="SM00354">
    <property type="entry name" value="HTH_LACI"/>
    <property type="match status" value="1"/>
</dbReference>
<dbReference type="Pfam" id="PF00356">
    <property type="entry name" value="LacI"/>
    <property type="match status" value="1"/>
</dbReference>
<dbReference type="PANTHER" id="PTHR30146">
    <property type="entry name" value="LACI-RELATED TRANSCRIPTIONAL REPRESSOR"/>
    <property type="match status" value="1"/>
</dbReference>
<accession>A0ABN1X6K0</accession>
<dbReference type="Gene3D" id="1.10.260.40">
    <property type="entry name" value="lambda repressor-like DNA-binding domains"/>
    <property type="match status" value="1"/>
</dbReference>
<dbReference type="Proteomes" id="UP001500282">
    <property type="component" value="Unassembled WGS sequence"/>
</dbReference>
<dbReference type="InterPro" id="IPR046335">
    <property type="entry name" value="LacI/GalR-like_sensor"/>
</dbReference>
<keyword evidence="3" id="KW-0804">Transcription</keyword>
<dbReference type="PROSITE" id="PS00356">
    <property type="entry name" value="HTH_LACI_1"/>
    <property type="match status" value="1"/>
</dbReference>
<proteinExistence type="predicted"/>
<dbReference type="EMBL" id="BAAAIH010000027">
    <property type="protein sequence ID" value="GAA1281428.1"/>
    <property type="molecule type" value="Genomic_DNA"/>
</dbReference>
<dbReference type="CDD" id="cd01392">
    <property type="entry name" value="HTH_LacI"/>
    <property type="match status" value="1"/>
</dbReference>
<dbReference type="InterPro" id="IPR010982">
    <property type="entry name" value="Lambda_DNA-bd_dom_sf"/>
</dbReference>
<keyword evidence="2 6" id="KW-0238">DNA-binding</keyword>
<reference evidence="6 7" key="1">
    <citation type="journal article" date="2019" name="Int. J. Syst. Evol. Microbiol.">
        <title>The Global Catalogue of Microorganisms (GCM) 10K type strain sequencing project: providing services to taxonomists for standard genome sequencing and annotation.</title>
        <authorList>
            <consortium name="The Broad Institute Genomics Platform"/>
            <consortium name="The Broad Institute Genome Sequencing Center for Infectious Disease"/>
            <person name="Wu L."/>
            <person name="Ma J."/>
        </authorList>
    </citation>
    <scope>NUCLEOTIDE SEQUENCE [LARGE SCALE GENOMIC DNA]</scope>
    <source>
        <strain evidence="6 7">JCM 11448</strain>
    </source>
</reference>
<sequence length="372" mass="39355">MDEGTHMGEPEPEPEPGAGGPQRVRRRRATAGGGAVMADVARRAGVSGQTVSRVLNDHPRVRPETRERVRAAMRELGYRPTASARTLASGRSRTLGVISFDAARFGPAATLAGINEAAQEAGYLVSTIALTAADQAAVRGAVDRLLGQGADGIIAIAPQRSVGEALVEADHGRPMVTLDKSFGARFPVVAGDSASGARQATEHLLRLGHRTVRHIAGPVGWIAAEARVDGWRAALRDAGAAAHEPLFGDWSADSGYDLGRSVAHDPDATAVFVSNDQMAVGVLRALHEAGRRVPEDVGVIGYDDIPEAAHLLPPLTTVRTDFTEIGRRCLSLMLDQLERTPEPGVRVTIPTELVVRESCGHLFRGSARQTQG</sequence>
<dbReference type="InterPro" id="IPR000843">
    <property type="entry name" value="HTH_LacI"/>
</dbReference>
<keyword evidence="7" id="KW-1185">Reference proteome</keyword>
<dbReference type="Gene3D" id="3.40.50.2300">
    <property type="match status" value="2"/>
</dbReference>
<evidence type="ECO:0000256" key="3">
    <source>
        <dbReference type="ARBA" id="ARBA00023163"/>
    </source>
</evidence>
<evidence type="ECO:0000313" key="7">
    <source>
        <dbReference type="Proteomes" id="UP001500282"/>
    </source>
</evidence>
<dbReference type="PANTHER" id="PTHR30146:SF109">
    <property type="entry name" value="HTH-TYPE TRANSCRIPTIONAL REGULATOR GALS"/>
    <property type="match status" value="1"/>
</dbReference>
<comment type="caution">
    <text evidence="6">The sequence shown here is derived from an EMBL/GenBank/DDBJ whole genome shotgun (WGS) entry which is preliminary data.</text>
</comment>
<dbReference type="CDD" id="cd01574">
    <property type="entry name" value="PBP1_LacI"/>
    <property type="match status" value="1"/>
</dbReference>
<dbReference type="GO" id="GO:0003677">
    <property type="term" value="F:DNA binding"/>
    <property type="evidence" value="ECO:0007669"/>
    <property type="project" value="UniProtKB-KW"/>
</dbReference>
<evidence type="ECO:0000256" key="4">
    <source>
        <dbReference type="SAM" id="MobiDB-lite"/>
    </source>
</evidence>
<name>A0ABN1X6K0_9ACTN</name>
<evidence type="ECO:0000256" key="1">
    <source>
        <dbReference type="ARBA" id="ARBA00023015"/>
    </source>
</evidence>
<feature type="domain" description="HTH lacI-type" evidence="5">
    <location>
        <begin position="35"/>
        <end position="89"/>
    </location>
</feature>
<dbReference type="InterPro" id="IPR028082">
    <property type="entry name" value="Peripla_BP_I"/>
</dbReference>
<dbReference type="PROSITE" id="PS50932">
    <property type="entry name" value="HTH_LACI_2"/>
    <property type="match status" value="1"/>
</dbReference>
<evidence type="ECO:0000259" key="5">
    <source>
        <dbReference type="PROSITE" id="PS50932"/>
    </source>
</evidence>
<protein>
    <submittedName>
        <fullName evidence="6">LacI family DNA-binding transcriptional regulator</fullName>
    </submittedName>
</protein>
<dbReference type="SUPFAM" id="SSF53822">
    <property type="entry name" value="Periplasmic binding protein-like I"/>
    <property type="match status" value="1"/>
</dbReference>
<feature type="region of interest" description="Disordered" evidence="4">
    <location>
        <begin position="1"/>
        <end position="35"/>
    </location>
</feature>
<evidence type="ECO:0000256" key="2">
    <source>
        <dbReference type="ARBA" id="ARBA00023125"/>
    </source>
</evidence>
<gene>
    <name evidence="6" type="ORF">GCM10009579_47250</name>
</gene>
<dbReference type="Pfam" id="PF13377">
    <property type="entry name" value="Peripla_BP_3"/>
    <property type="match status" value="1"/>
</dbReference>